<evidence type="ECO:0000313" key="2">
    <source>
        <dbReference type="EMBL" id="MPC96109.1"/>
    </source>
</evidence>
<proteinExistence type="predicted"/>
<sequence>MLTLQDSIHHPVPHTTSPSQYPHQHPPPHFPLPS</sequence>
<dbReference type="AlphaFoldDB" id="A0A5B7JMQ5"/>
<comment type="caution">
    <text evidence="2">The sequence shown here is derived from an EMBL/GenBank/DDBJ whole genome shotgun (WGS) entry which is preliminary data.</text>
</comment>
<feature type="region of interest" description="Disordered" evidence="1">
    <location>
        <begin position="1"/>
        <end position="34"/>
    </location>
</feature>
<gene>
    <name evidence="2" type="ORF">E2C01_091348</name>
</gene>
<protein>
    <submittedName>
        <fullName evidence="2">Uncharacterized protein</fullName>
    </submittedName>
</protein>
<organism evidence="2 3">
    <name type="scientific">Portunus trituberculatus</name>
    <name type="common">Swimming crab</name>
    <name type="synonym">Neptunus trituberculatus</name>
    <dbReference type="NCBI Taxonomy" id="210409"/>
    <lineage>
        <taxon>Eukaryota</taxon>
        <taxon>Metazoa</taxon>
        <taxon>Ecdysozoa</taxon>
        <taxon>Arthropoda</taxon>
        <taxon>Crustacea</taxon>
        <taxon>Multicrustacea</taxon>
        <taxon>Malacostraca</taxon>
        <taxon>Eumalacostraca</taxon>
        <taxon>Eucarida</taxon>
        <taxon>Decapoda</taxon>
        <taxon>Pleocyemata</taxon>
        <taxon>Brachyura</taxon>
        <taxon>Eubrachyura</taxon>
        <taxon>Portunoidea</taxon>
        <taxon>Portunidae</taxon>
        <taxon>Portuninae</taxon>
        <taxon>Portunus</taxon>
    </lineage>
</organism>
<evidence type="ECO:0000313" key="3">
    <source>
        <dbReference type="Proteomes" id="UP000324222"/>
    </source>
</evidence>
<dbReference type="Proteomes" id="UP000324222">
    <property type="component" value="Unassembled WGS sequence"/>
</dbReference>
<reference evidence="2 3" key="1">
    <citation type="submission" date="2019-05" db="EMBL/GenBank/DDBJ databases">
        <title>Another draft genome of Portunus trituberculatus and its Hox gene families provides insights of decapod evolution.</title>
        <authorList>
            <person name="Jeong J.-H."/>
            <person name="Song I."/>
            <person name="Kim S."/>
            <person name="Choi T."/>
            <person name="Kim D."/>
            <person name="Ryu S."/>
            <person name="Kim W."/>
        </authorList>
    </citation>
    <scope>NUCLEOTIDE SEQUENCE [LARGE SCALE GENOMIC DNA]</scope>
    <source>
        <tissue evidence="2">Muscle</tissue>
    </source>
</reference>
<keyword evidence="3" id="KW-1185">Reference proteome</keyword>
<accession>A0A5B7JMQ5</accession>
<name>A0A5B7JMQ5_PORTR</name>
<evidence type="ECO:0000256" key="1">
    <source>
        <dbReference type="SAM" id="MobiDB-lite"/>
    </source>
</evidence>
<dbReference type="EMBL" id="VSRR010104680">
    <property type="protein sequence ID" value="MPC96109.1"/>
    <property type="molecule type" value="Genomic_DNA"/>
</dbReference>
<feature type="compositionally biased region" description="Pro residues" evidence="1">
    <location>
        <begin position="24"/>
        <end position="34"/>
    </location>
</feature>